<comment type="caution">
    <text evidence="1">The sequence shown here is derived from an EMBL/GenBank/DDBJ whole genome shotgun (WGS) entry which is preliminary data.</text>
</comment>
<sequence length="361" mass="39352">MAAIELGMRAAGYGAVQTLAYGRANYNSDLPEVGYAGRPNARGVQSNEGMSHVRLNSHGFNDVEHEFHKPRGAFRLMVVGNSYSMALQSDRKDGYVERLGADLQACPALVGRNIETINLGVDGFTIHQQYLMLRDYGMSLAPDFILLQTNSFVVPGDLDPLRNLSPRLERRPDGSLTVDYSYLDLPEFKLKSSAAAALLQAVSDQSRLVQYVLQYRRANAQAALSPAKTPPDAANDAATYQRYQEGRDLAFLEMAKLAQAHDARFAVAVTPDADALSSQPFEPNPLRREWAALAAQTNTPFFDVEEQARAHVRATGAYLHGFGAQSGSGHLNRNGNAFFASALAPKICALVGHPRTAMQLP</sequence>
<evidence type="ECO:0008006" key="3">
    <source>
        <dbReference type="Google" id="ProtNLM"/>
    </source>
</evidence>
<evidence type="ECO:0000313" key="2">
    <source>
        <dbReference type="Proteomes" id="UP000032515"/>
    </source>
</evidence>
<reference evidence="1 2" key="1">
    <citation type="submission" date="2014-11" db="EMBL/GenBank/DDBJ databases">
        <title>Genomics and ecophysiology of heterotrophic nitrogen fixing bacteria isolated from estuarine surface water.</title>
        <authorList>
            <person name="Bentzon-Tilia M."/>
            <person name="Severin I."/>
            <person name="Hansen L.H."/>
            <person name="Riemann L."/>
        </authorList>
    </citation>
    <scope>NUCLEOTIDE SEQUENCE [LARGE SCALE GENOMIC DNA]</scope>
    <source>
        <strain evidence="1 2">BAL398</strain>
    </source>
</reference>
<accession>A0A0D7ETA0</accession>
<gene>
    <name evidence="1" type="ORF">OO17_10385</name>
</gene>
<organism evidence="1 2">
    <name type="scientific">Rhodopseudomonas palustris</name>
    <dbReference type="NCBI Taxonomy" id="1076"/>
    <lineage>
        <taxon>Bacteria</taxon>
        <taxon>Pseudomonadati</taxon>
        <taxon>Pseudomonadota</taxon>
        <taxon>Alphaproteobacteria</taxon>
        <taxon>Hyphomicrobiales</taxon>
        <taxon>Nitrobacteraceae</taxon>
        <taxon>Rhodopseudomonas</taxon>
    </lineage>
</organism>
<protein>
    <recommendedName>
        <fullName evidence="3">SGNH/GDSL hydrolase family protein</fullName>
    </recommendedName>
</protein>
<name>A0A0D7ETA0_RHOPL</name>
<dbReference type="AlphaFoldDB" id="A0A0D7ETA0"/>
<evidence type="ECO:0000313" key="1">
    <source>
        <dbReference type="EMBL" id="KIZ44018.1"/>
    </source>
</evidence>
<proteinExistence type="predicted"/>
<dbReference type="SUPFAM" id="SSF52266">
    <property type="entry name" value="SGNH hydrolase"/>
    <property type="match status" value="1"/>
</dbReference>
<dbReference type="GO" id="GO:0016788">
    <property type="term" value="F:hydrolase activity, acting on ester bonds"/>
    <property type="evidence" value="ECO:0007669"/>
    <property type="project" value="UniProtKB-ARBA"/>
</dbReference>
<dbReference type="Gene3D" id="3.40.50.1110">
    <property type="entry name" value="SGNH hydrolase"/>
    <property type="match status" value="1"/>
</dbReference>
<dbReference type="EMBL" id="JXXE01000202">
    <property type="protein sequence ID" value="KIZ44018.1"/>
    <property type="molecule type" value="Genomic_DNA"/>
</dbReference>
<dbReference type="InterPro" id="IPR036514">
    <property type="entry name" value="SGNH_hydro_sf"/>
</dbReference>
<dbReference type="PATRIC" id="fig|1076.23.peg.1476"/>
<dbReference type="Proteomes" id="UP000032515">
    <property type="component" value="Unassembled WGS sequence"/>
</dbReference>